<name>A0AAD6SSI1_9AGAR</name>
<dbReference type="EMBL" id="JARJCM010000079">
    <property type="protein sequence ID" value="KAJ7031698.1"/>
    <property type="molecule type" value="Genomic_DNA"/>
</dbReference>
<evidence type="ECO:0000313" key="2">
    <source>
        <dbReference type="EMBL" id="KAJ7031698.1"/>
    </source>
</evidence>
<dbReference type="AlphaFoldDB" id="A0AAD6SSI1"/>
<proteinExistence type="predicted"/>
<accession>A0AAD6SSI1</accession>
<feature type="region of interest" description="Disordered" evidence="1">
    <location>
        <begin position="371"/>
        <end position="396"/>
    </location>
</feature>
<protein>
    <submittedName>
        <fullName evidence="2">Uncharacterized protein</fullName>
    </submittedName>
</protein>
<sequence length="641" mass="72206">MRRGARLPNPARRMWAPLLRDKTWQLSSLPMTIPPFILTFILLSLCSHPLKTPTSSSLDSSCGVTPTRTIWRSPQCRRTQPLTAKRCGSCVRASSLRSTRRSKCFKWRVSVRLRDQPTDTRRWIRIDSAPPITWKLPDAWIWVGTPATVKMILNNHKAMHPHKDVNYTTPPVSATNLQNYWAHRQNYLTRVSGANSYPSNPGGTGTYNQSNTYYPASGSSIYSTAPNTPVQSTSNPSNLMFANNDINNPDSYPAKFNPAYLTSGYYSEGHPLNMNMNMNAVPQQQAFNTLAPQPVVVPAGFTETHASAPGWWRNPQTGWFWHAARGLLPPAAMTGGGPAGAQIRNNVPRLAVSIKVDYHLMAYTPSSPSSPPVIFEPPRAEPPLHGHTTSKRALSSPPRELHDLKLKLPGAPTDNIELETLQWVLGNLTRVARWIITGVFLSAKWSGLHLALSAAILDFLSRRDFQSLRVNLLKDIPPLVFRYLIKSTTTLSFYNPDIQWRGWPELNFPKTPRVLPFLPRLRTLEVALAVYSHNTPWFIDIVCNILTAYEEAQGAPLGELIVSYIHQSAPPTVLAWRSLEMLETLLVSKGRFSCIRWRVVSFPLRRKEFGVNFARLEKRSMPRAGKLVFEDFEPDWEGFTK</sequence>
<evidence type="ECO:0000256" key="1">
    <source>
        <dbReference type="SAM" id="MobiDB-lite"/>
    </source>
</evidence>
<dbReference type="Proteomes" id="UP001218188">
    <property type="component" value="Unassembled WGS sequence"/>
</dbReference>
<gene>
    <name evidence="2" type="ORF">C8F04DRAFT_1360859</name>
</gene>
<reference evidence="2" key="1">
    <citation type="submission" date="2023-03" db="EMBL/GenBank/DDBJ databases">
        <title>Massive genome expansion in bonnet fungi (Mycena s.s.) driven by repeated elements and novel gene families across ecological guilds.</title>
        <authorList>
            <consortium name="Lawrence Berkeley National Laboratory"/>
            <person name="Harder C.B."/>
            <person name="Miyauchi S."/>
            <person name="Viragh M."/>
            <person name="Kuo A."/>
            <person name="Thoen E."/>
            <person name="Andreopoulos B."/>
            <person name="Lu D."/>
            <person name="Skrede I."/>
            <person name="Drula E."/>
            <person name="Henrissat B."/>
            <person name="Morin E."/>
            <person name="Kohler A."/>
            <person name="Barry K."/>
            <person name="LaButti K."/>
            <person name="Morin E."/>
            <person name="Salamov A."/>
            <person name="Lipzen A."/>
            <person name="Mereny Z."/>
            <person name="Hegedus B."/>
            <person name="Baldrian P."/>
            <person name="Stursova M."/>
            <person name="Weitz H."/>
            <person name="Taylor A."/>
            <person name="Grigoriev I.V."/>
            <person name="Nagy L.G."/>
            <person name="Martin F."/>
            <person name="Kauserud H."/>
        </authorList>
    </citation>
    <scope>NUCLEOTIDE SEQUENCE</scope>
    <source>
        <strain evidence="2">CBHHK200</strain>
    </source>
</reference>
<organism evidence="2 3">
    <name type="scientific">Mycena alexandri</name>
    <dbReference type="NCBI Taxonomy" id="1745969"/>
    <lineage>
        <taxon>Eukaryota</taxon>
        <taxon>Fungi</taxon>
        <taxon>Dikarya</taxon>
        <taxon>Basidiomycota</taxon>
        <taxon>Agaricomycotina</taxon>
        <taxon>Agaricomycetes</taxon>
        <taxon>Agaricomycetidae</taxon>
        <taxon>Agaricales</taxon>
        <taxon>Marasmiineae</taxon>
        <taxon>Mycenaceae</taxon>
        <taxon>Mycena</taxon>
    </lineage>
</organism>
<evidence type="ECO:0000313" key="3">
    <source>
        <dbReference type="Proteomes" id="UP001218188"/>
    </source>
</evidence>
<keyword evidence="3" id="KW-1185">Reference proteome</keyword>
<comment type="caution">
    <text evidence="2">The sequence shown here is derived from an EMBL/GenBank/DDBJ whole genome shotgun (WGS) entry which is preliminary data.</text>
</comment>